<evidence type="ECO:0000256" key="1">
    <source>
        <dbReference type="ARBA" id="ARBA00002190"/>
    </source>
</evidence>
<keyword evidence="4" id="KW-0238">DNA-binding</keyword>
<dbReference type="Pfam" id="PF00872">
    <property type="entry name" value="Transposase_mut"/>
    <property type="match status" value="1"/>
</dbReference>
<evidence type="ECO:0000256" key="2">
    <source>
        <dbReference type="ARBA" id="ARBA00010961"/>
    </source>
</evidence>
<dbReference type="AlphaFoldDB" id="A0A1H6TJZ0"/>
<dbReference type="GO" id="GO:0003677">
    <property type="term" value="F:DNA binding"/>
    <property type="evidence" value="ECO:0007669"/>
    <property type="project" value="UniProtKB-KW"/>
</dbReference>
<evidence type="ECO:0000256" key="3">
    <source>
        <dbReference type="ARBA" id="ARBA00022578"/>
    </source>
</evidence>
<dbReference type="InterPro" id="IPR001207">
    <property type="entry name" value="Transposase_mutator"/>
</dbReference>
<dbReference type="Proteomes" id="UP000198564">
    <property type="component" value="Unassembled WGS sequence"/>
</dbReference>
<gene>
    <name evidence="6" type="ORF">SAMN04488113_12128</name>
    <name evidence="7" type="ORF">SAMN04488113_1616</name>
</gene>
<dbReference type="EMBL" id="FNYW01000021">
    <property type="protein sequence ID" value="SEI80368.1"/>
    <property type="molecule type" value="Genomic_DNA"/>
</dbReference>
<reference evidence="8" key="1">
    <citation type="submission" date="2016-10" db="EMBL/GenBank/DDBJ databases">
        <authorList>
            <person name="Varghese N."/>
            <person name="Submissions S."/>
        </authorList>
    </citation>
    <scope>NUCLEOTIDE SEQUENCE [LARGE SCALE GENOMIC DNA]</scope>
    <source>
        <strain evidence="8">DSM 25751</strain>
    </source>
</reference>
<feature type="non-terminal residue" evidence="6">
    <location>
        <position position="1"/>
    </location>
</feature>
<dbReference type="GO" id="GO:0004803">
    <property type="term" value="F:transposase activity"/>
    <property type="evidence" value="ECO:0007669"/>
    <property type="project" value="InterPro"/>
</dbReference>
<reference evidence="6" key="2">
    <citation type="submission" date="2016-10" db="EMBL/GenBank/DDBJ databases">
        <authorList>
            <person name="de Groot N.N."/>
        </authorList>
    </citation>
    <scope>NUCLEOTIDE SEQUENCE [LARGE SCALE GENOMIC DNA]</scope>
    <source>
        <strain evidence="6">DSM 25751</strain>
    </source>
</reference>
<dbReference type="RefSeq" id="WP_177170526.1">
    <property type="nucleotide sequence ID" value="NZ_FNYW01000021.1"/>
</dbReference>
<keyword evidence="5" id="KW-0233">DNA recombination</keyword>
<organism evidence="6 8">
    <name type="scientific">Alkalibacterium gilvum</name>
    <dbReference type="NCBI Taxonomy" id="1130080"/>
    <lineage>
        <taxon>Bacteria</taxon>
        <taxon>Bacillati</taxon>
        <taxon>Bacillota</taxon>
        <taxon>Bacilli</taxon>
        <taxon>Lactobacillales</taxon>
        <taxon>Carnobacteriaceae</taxon>
        <taxon>Alkalibacterium</taxon>
    </lineage>
</organism>
<comment type="similarity">
    <text evidence="2">Belongs to the transposase mutator family.</text>
</comment>
<evidence type="ECO:0000313" key="7">
    <source>
        <dbReference type="EMBL" id="SEJ05815.1"/>
    </source>
</evidence>
<evidence type="ECO:0000256" key="5">
    <source>
        <dbReference type="ARBA" id="ARBA00023172"/>
    </source>
</evidence>
<dbReference type="STRING" id="1130080.SAMN04488113_12128"/>
<comment type="function">
    <text evidence="1">Required for the transposition of the insertion element.</text>
</comment>
<dbReference type="GO" id="GO:0006313">
    <property type="term" value="P:DNA transposition"/>
    <property type="evidence" value="ECO:0007669"/>
    <property type="project" value="InterPro"/>
</dbReference>
<keyword evidence="8" id="KW-1185">Reference proteome</keyword>
<accession>A0A1H6TJZ0</accession>
<evidence type="ECO:0000313" key="6">
    <source>
        <dbReference type="EMBL" id="SEI80368.1"/>
    </source>
</evidence>
<protein>
    <submittedName>
        <fullName evidence="6">Transposase, Mutator family</fullName>
    </submittedName>
</protein>
<sequence length="50" mass="5880">EIRRREKVVSIFPNISSAVRLIGAVLLDNHEKWQKNNNKFLKEYTSPIIN</sequence>
<dbReference type="EMBL" id="FNYW01000061">
    <property type="protein sequence ID" value="SEJ05815.1"/>
    <property type="molecule type" value="Genomic_DNA"/>
</dbReference>
<proteinExistence type="inferred from homology"/>
<name>A0A1H6TJZ0_9LACT</name>
<keyword evidence="3" id="KW-0815">Transposition</keyword>
<evidence type="ECO:0000313" key="8">
    <source>
        <dbReference type="Proteomes" id="UP000198564"/>
    </source>
</evidence>
<evidence type="ECO:0000256" key="4">
    <source>
        <dbReference type="ARBA" id="ARBA00023125"/>
    </source>
</evidence>